<evidence type="ECO:0000259" key="1">
    <source>
        <dbReference type="Pfam" id="PF02589"/>
    </source>
</evidence>
<organism evidence="2 3">
    <name type="scientific">Deinococcus hohokamensis</name>
    <dbReference type="NCBI Taxonomy" id="309883"/>
    <lineage>
        <taxon>Bacteria</taxon>
        <taxon>Thermotogati</taxon>
        <taxon>Deinococcota</taxon>
        <taxon>Deinococci</taxon>
        <taxon>Deinococcales</taxon>
        <taxon>Deinococcaceae</taxon>
        <taxon>Deinococcus</taxon>
    </lineage>
</organism>
<dbReference type="InterPro" id="IPR003741">
    <property type="entry name" value="LUD_dom"/>
</dbReference>
<reference evidence="3" key="1">
    <citation type="journal article" date="2019" name="Int. J. Syst. Evol. Microbiol.">
        <title>The Global Catalogue of Microorganisms (GCM) 10K type strain sequencing project: providing services to taxonomists for standard genome sequencing and annotation.</title>
        <authorList>
            <consortium name="The Broad Institute Genomics Platform"/>
            <consortium name="The Broad Institute Genome Sequencing Center for Infectious Disease"/>
            <person name="Wu L."/>
            <person name="Ma J."/>
        </authorList>
    </citation>
    <scope>NUCLEOTIDE SEQUENCE [LARGE SCALE GENOMIC DNA]</scope>
    <source>
        <strain evidence="3">CCUG 55995</strain>
    </source>
</reference>
<gene>
    <name evidence="2" type="ORF">ACFO0D_18560</name>
</gene>
<proteinExistence type="predicted"/>
<dbReference type="Gene3D" id="3.40.50.10420">
    <property type="entry name" value="NagB/RpiA/CoA transferase-like"/>
    <property type="match status" value="1"/>
</dbReference>
<accession>A0ABV9IFE4</accession>
<feature type="domain" description="LUD" evidence="1">
    <location>
        <begin position="105"/>
        <end position="206"/>
    </location>
</feature>
<sequence>MSSEAKLEILTRINRIGAKEAQTFERAPVHRSDRARSAVVEQFAEFAAEYRANVVRLSSGQLPQVIADRLSARGSARVIVPHDLPQGWLPAELSVSRDDHEATDLTSFQAVITAAAVGVAETGTVVLDHGAGQGRRALTLVPDHHLCVVRESQVVDSIPEAVALLQSAVQRGQPLTWISGPSATSDIELSRVEGVHGPRILDLLLVREG</sequence>
<evidence type="ECO:0000313" key="3">
    <source>
        <dbReference type="Proteomes" id="UP001595952"/>
    </source>
</evidence>
<dbReference type="EMBL" id="JBHSEI010000015">
    <property type="protein sequence ID" value="MFC4640336.1"/>
    <property type="molecule type" value="Genomic_DNA"/>
</dbReference>
<name>A0ABV9IFE4_9DEIO</name>
<dbReference type="InterPro" id="IPR037171">
    <property type="entry name" value="NagB/RpiA_transferase-like"/>
</dbReference>
<evidence type="ECO:0000313" key="2">
    <source>
        <dbReference type="EMBL" id="MFC4640336.1"/>
    </source>
</evidence>
<dbReference type="SUPFAM" id="SSF100950">
    <property type="entry name" value="NagB/RpiA/CoA transferase-like"/>
    <property type="match status" value="1"/>
</dbReference>
<dbReference type="InterPro" id="IPR024185">
    <property type="entry name" value="FTHF_cligase-like_sf"/>
</dbReference>
<keyword evidence="3" id="KW-1185">Reference proteome</keyword>
<protein>
    <submittedName>
        <fullName evidence="2">Lactate utilization protein C</fullName>
    </submittedName>
</protein>
<dbReference type="PANTHER" id="PTHR43682:SF1">
    <property type="entry name" value="LACTATE UTILIZATION PROTEIN C"/>
    <property type="match status" value="1"/>
</dbReference>
<dbReference type="Pfam" id="PF02589">
    <property type="entry name" value="LUD_dom"/>
    <property type="match status" value="1"/>
</dbReference>
<dbReference type="Proteomes" id="UP001595952">
    <property type="component" value="Unassembled WGS sequence"/>
</dbReference>
<dbReference type="RefSeq" id="WP_380063312.1">
    <property type="nucleotide sequence ID" value="NZ_JBHSEI010000015.1"/>
</dbReference>
<comment type="caution">
    <text evidence="2">The sequence shown here is derived from an EMBL/GenBank/DDBJ whole genome shotgun (WGS) entry which is preliminary data.</text>
</comment>
<dbReference type="PANTHER" id="PTHR43682">
    <property type="entry name" value="LACTATE UTILIZATION PROTEIN C"/>
    <property type="match status" value="1"/>
</dbReference>